<feature type="domain" description="ABC transmembrane type-1" evidence="9">
    <location>
        <begin position="53"/>
        <end position="255"/>
    </location>
</feature>
<comment type="caution">
    <text evidence="10">The sequence shown here is derived from an EMBL/GenBank/DDBJ whole genome shotgun (WGS) entry which is preliminary data.</text>
</comment>
<evidence type="ECO:0000256" key="3">
    <source>
        <dbReference type="ARBA" id="ARBA00022448"/>
    </source>
</evidence>
<protein>
    <recommendedName>
        <fullName evidence="8">Phosphate transport system permease protein PstA</fullName>
    </recommendedName>
</protein>
<keyword evidence="4 8" id="KW-1003">Cell membrane</keyword>
<feature type="transmembrane region" description="Helical" evidence="8">
    <location>
        <begin position="52"/>
        <end position="78"/>
    </location>
</feature>
<dbReference type="GO" id="GO:0005315">
    <property type="term" value="F:phosphate transmembrane transporter activity"/>
    <property type="evidence" value="ECO:0007669"/>
    <property type="project" value="InterPro"/>
</dbReference>
<dbReference type="OMA" id="QWQTIWR"/>
<dbReference type="EMBL" id="PIUK01000016">
    <property type="protein sequence ID" value="MBY6275209.1"/>
    <property type="molecule type" value="Genomic_DNA"/>
</dbReference>
<dbReference type="Pfam" id="PF00528">
    <property type="entry name" value="BPD_transp_1"/>
    <property type="match status" value="1"/>
</dbReference>
<keyword evidence="5 8" id="KW-0812">Transmembrane</keyword>
<dbReference type="Gene3D" id="1.10.3720.10">
    <property type="entry name" value="MetI-like"/>
    <property type="match status" value="1"/>
</dbReference>
<evidence type="ECO:0000256" key="4">
    <source>
        <dbReference type="ARBA" id="ARBA00022475"/>
    </source>
</evidence>
<evidence type="ECO:0000313" key="11">
    <source>
        <dbReference type="Proteomes" id="UP000732377"/>
    </source>
</evidence>
<dbReference type="NCBIfam" id="TIGR00974">
    <property type="entry name" value="3a0107s02c"/>
    <property type="match status" value="1"/>
</dbReference>
<comment type="similarity">
    <text evidence="2 8">Belongs to the binding-protein-dependent transport system permease family. CysTW subfamily.</text>
</comment>
<evidence type="ECO:0000256" key="8">
    <source>
        <dbReference type="RuleBase" id="RU363043"/>
    </source>
</evidence>
<feature type="transmembrane region" description="Helical" evidence="8">
    <location>
        <begin position="98"/>
        <end position="120"/>
    </location>
</feature>
<dbReference type="GO" id="GO:0035435">
    <property type="term" value="P:phosphate ion transmembrane transport"/>
    <property type="evidence" value="ECO:0007669"/>
    <property type="project" value="InterPro"/>
</dbReference>
<evidence type="ECO:0000256" key="1">
    <source>
        <dbReference type="ARBA" id="ARBA00004651"/>
    </source>
</evidence>
<dbReference type="Proteomes" id="UP000732377">
    <property type="component" value="Unassembled WGS sequence"/>
</dbReference>
<gene>
    <name evidence="10" type="primary">pstA</name>
    <name evidence="10" type="ORF">CWE10_03185</name>
</gene>
<sequence length="265" mass="26748">MRPLLSALALAVTGVMVGLLAALAAGGAGSLTPEFLFTLPAAAGREGGILPAILSTLWLAAGSLALALPLGVGTALYLAEYAPPGRWVAAIRSLTETLAGVPSILFGLFGFSVFVVRLGWGPSLLAGSATLALMLLPTVIRTSEEAVAAVPQELREGAAALGATRWDAVRRIVLPQAAPGILTGALLALGRAAGETAAVLLTAGTDLALPRSPLDPGRSMAVHLYLLAGEGLSDGRAHATALALVCGVMVLNALAQLLMGGRRDR</sequence>
<dbReference type="InterPro" id="IPR005672">
    <property type="entry name" value="Phosphate_PstA"/>
</dbReference>
<dbReference type="InterPro" id="IPR000515">
    <property type="entry name" value="MetI-like"/>
</dbReference>
<accession>A0A953LHQ8</accession>
<dbReference type="PANTHER" id="PTHR43470:SF3">
    <property type="entry name" value="PHOSPHATE TRANSPORT SYSTEM PERMEASE PROTEIN PSTA-RELATED"/>
    <property type="match status" value="1"/>
</dbReference>
<dbReference type="GO" id="GO:0005886">
    <property type="term" value="C:plasma membrane"/>
    <property type="evidence" value="ECO:0007669"/>
    <property type="project" value="UniProtKB-SubCell"/>
</dbReference>
<dbReference type="RefSeq" id="WP_011194372.1">
    <property type="nucleotide sequence ID" value="NZ_PIUK01000016.1"/>
</dbReference>
<evidence type="ECO:0000256" key="6">
    <source>
        <dbReference type="ARBA" id="ARBA00022989"/>
    </source>
</evidence>
<reference evidence="10" key="1">
    <citation type="submission" date="2017-11" db="EMBL/GenBank/DDBJ databases">
        <title>Three new genomes from thermophilic consortium.</title>
        <authorList>
            <person name="Quaggio R."/>
            <person name="Amgarten D."/>
            <person name="Setubal J.C."/>
        </authorList>
    </citation>
    <scope>NUCLEOTIDE SEQUENCE</scope>
    <source>
        <strain evidence="10">ZCTH01-B2</strain>
    </source>
</reference>
<dbReference type="CDD" id="cd06261">
    <property type="entry name" value="TM_PBP2"/>
    <property type="match status" value="1"/>
</dbReference>
<dbReference type="InterPro" id="IPR035906">
    <property type="entry name" value="MetI-like_sf"/>
</dbReference>
<keyword evidence="3" id="KW-0813">Transport</keyword>
<evidence type="ECO:0000259" key="9">
    <source>
        <dbReference type="PROSITE" id="PS50928"/>
    </source>
</evidence>
<comment type="caution">
    <text evidence="8">Lacks conserved residue(s) required for the propagation of feature annotation.</text>
</comment>
<dbReference type="SUPFAM" id="SSF161098">
    <property type="entry name" value="MetI-like"/>
    <property type="match status" value="1"/>
</dbReference>
<feature type="transmembrane region" description="Helical" evidence="8">
    <location>
        <begin position="237"/>
        <end position="259"/>
    </location>
</feature>
<evidence type="ECO:0000256" key="7">
    <source>
        <dbReference type="ARBA" id="ARBA00023136"/>
    </source>
</evidence>
<evidence type="ECO:0000256" key="5">
    <source>
        <dbReference type="ARBA" id="ARBA00022692"/>
    </source>
</evidence>
<keyword evidence="7 8" id="KW-0472">Membrane</keyword>
<dbReference type="PANTHER" id="PTHR43470">
    <property type="entry name" value="PHOSPHATE TRANSPORT SYSTEM PERMEASE PROTEIN PSTA-RELATED"/>
    <property type="match status" value="1"/>
</dbReference>
<dbReference type="PROSITE" id="PS50928">
    <property type="entry name" value="ABC_TM1"/>
    <property type="match status" value="1"/>
</dbReference>
<name>A0A953LHQ8_SYMTR</name>
<organism evidence="10 11">
    <name type="scientific">Symbiobacterium thermophilum</name>
    <dbReference type="NCBI Taxonomy" id="2734"/>
    <lineage>
        <taxon>Bacteria</taxon>
        <taxon>Bacillati</taxon>
        <taxon>Bacillota</taxon>
        <taxon>Clostridia</taxon>
        <taxon>Eubacteriales</taxon>
        <taxon>Symbiobacteriaceae</taxon>
        <taxon>Symbiobacterium</taxon>
    </lineage>
</organism>
<evidence type="ECO:0000313" key="10">
    <source>
        <dbReference type="EMBL" id="MBY6275209.1"/>
    </source>
</evidence>
<proteinExistence type="inferred from homology"/>
<evidence type="ECO:0000256" key="2">
    <source>
        <dbReference type="ARBA" id="ARBA00007069"/>
    </source>
</evidence>
<dbReference type="AlphaFoldDB" id="A0A953LHQ8"/>
<keyword evidence="6 8" id="KW-1133">Transmembrane helix</keyword>
<comment type="subcellular location">
    <subcellularLocation>
        <location evidence="1 8">Cell membrane</location>
        <topology evidence="1 8">Multi-pass membrane protein</topology>
    </subcellularLocation>
</comment>